<evidence type="ECO:0000313" key="1">
    <source>
        <dbReference type="EMBL" id="KAG5454456.1"/>
    </source>
</evidence>
<sequence>MAEWLEREFTDWKVRGSNPTSASRPALSGLRQPGSIPALVLRPMGRLGITLVDPPQNFLKELSSTFTHRVGTIQVKKRHKPFYLNRFDITVCIRSPSSTCIDQSSLHKKNGCSQ</sequence>
<keyword evidence="2" id="KW-1185">Reference proteome</keyword>
<proteinExistence type="predicted"/>
<accession>A0A419Q9G6</accession>
<dbReference type="EMBL" id="NIRI02000010">
    <property type="protein sequence ID" value="KAG5454456.1"/>
    <property type="molecule type" value="Genomic_DNA"/>
</dbReference>
<reference evidence="1 2" key="2">
    <citation type="journal article" date="2021" name="Genomics">
        <title>High-quality reference genome for Clonorchis sinensis.</title>
        <authorList>
            <person name="Young N.D."/>
            <person name="Stroehlein A.J."/>
            <person name="Kinkar L."/>
            <person name="Wang T."/>
            <person name="Sohn W.M."/>
            <person name="Chang B.C.H."/>
            <person name="Kaur P."/>
            <person name="Weisz D."/>
            <person name="Dudchenko O."/>
            <person name="Aiden E.L."/>
            <person name="Korhonen P.K."/>
            <person name="Gasser R.B."/>
        </authorList>
    </citation>
    <scope>NUCLEOTIDE SEQUENCE [LARGE SCALE GENOMIC DNA]</scope>
    <source>
        <strain evidence="1">Cs-k2</strain>
    </source>
</reference>
<comment type="caution">
    <text evidence="1">The sequence shown here is derived from an EMBL/GenBank/DDBJ whole genome shotgun (WGS) entry which is preliminary data.</text>
</comment>
<dbReference type="InParanoid" id="A0A419Q9G6"/>
<dbReference type="AlphaFoldDB" id="A0A419Q9G6"/>
<protein>
    <submittedName>
        <fullName evidence="1">Uncharacterized protein</fullName>
    </submittedName>
</protein>
<organism evidence="1 2">
    <name type="scientific">Clonorchis sinensis</name>
    <name type="common">Chinese liver fluke</name>
    <dbReference type="NCBI Taxonomy" id="79923"/>
    <lineage>
        <taxon>Eukaryota</taxon>
        <taxon>Metazoa</taxon>
        <taxon>Spiralia</taxon>
        <taxon>Lophotrochozoa</taxon>
        <taxon>Platyhelminthes</taxon>
        <taxon>Trematoda</taxon>
        <taxon>Digenea</taxon>
        <taxon>Opisthorchiida</taxon>
        <taxon>Opisthorchiata</taxon>
        <taxon>Opisthorchiidae</taxon>
        <taxon>Clonorchis</taxon>
    </lineage>
</organism>
<gene>
    <name evidence="1" type="ORF">CSKR_113122</name>
</gene>
<reference evidence="1 2" key="1">
    <citation type="journal article" date="2018" name="Biotechnol. Adv.">
        <title>Improved genomic resources and new bioinformatic workflow for the carcinogenic parasite Clonorchis sinensis: Biotechnological implications.</title>
        <authorList>
            <person name="Wang D."/>
            <person name="Korhonen P.K."/>
            <person name="Gasser R.B."/>
            <person name="Young N.D."/>
        </authorList>
    </citation>
    <scope>NUCLEOTIDE SEQUENCE [LARGE SCALE GENOMIC DNA]</scope>
    <source>
        <strain evidence="1">Cs-k2</strain>
    </source>
</reference>
<evidence type="ECO:0000313" key="2">
    <source>
        <dbReference type="Proteomes" id="UP000286415"/>
    </source>
</evidence>
<name>A0A419Q9G6_CLOSI</name>
<dbReference type="Proteomes" id="UP000286415">
    <property type="component" value="Unassembled WGS sequence"/>
</dbReference>